<proteinExistence type="predicted"/>
<sequence length="192" mass="20673">MTGDHGQHWPIDEDLSALRDRLEYHAARAGMRGERLDDLLLVTNEAVINILEHGGGKGTLAIWQDETYLTVDVTDTLGLLTLWHVPSERPTGTVRGFGLWLMNQLCDEFTIDQVEEGSRVRLRMRLGLPAARSGASGSAGSARDDLDTSADAPAPTPVRSAADPVRGNADSVRGAADSAQDDPGQGELRVSF</sequence>
<dbReference type="EMBL" id="JBHMBS010000006">
    <property type="protein sequence ID" value="MFB9676822.1"/>
    <property type="molecule type" value="Genomic_DNA"/>
</dbReference>
<keyword evidence="4" id="KW-0547">Nucleotide-binding</keyword>
<dbReference type="CDD" id="cd16936">
    <property type="entry name" value="HATPase_RsbW-like"/>
    <property type="match status" value="1"/>
</dbReference>
<evidence type="ECO:0000313" key="4">
    <source>
        <dbReference type="EMBL" id="MFB9676822.1"/>
    </source>
</evidence>
<dbReference type="Proteomes" id="UP001589610">
    <property type="component" value="Unassembled WGS sequence"/>
</dbReference>
<evidence type="ECO:0000256" key="1">
    <source>
        <dbReference type="ARBA" id="ARBA00022527"/>
    </source>
</evidence>
<dbReference type="PANTHER" id="PTHR35526">
    <property type="entry name" value="ANTI-SIGMA-F FACTOR RSBW-RELATED"/>
    <property type="match status" value="1"/>
</dbReference>
<dbReference type="Gene3D" id="3.30.565.10">
    <property type="entry name" value="Histidine kinase-like ATPase, C-terminal domain"/>
    <property type="match status" value="1"/>
</dbReference>
<name>A0ABV5TCJ5_9ACTN</name>
<dbReference type="InterPro" id="IPR003594">
    <property type="entry name" value="HATPase_dom"/>
</dbReference>
<dbReference type="SUPFAM" id="SSF55874">
    <property type="entry name" value="ATPase domain of HSP90 chaperone/DNA topoisomerase II/histidine kinase"/>
    <property type="match status" value="1"/>
</dbReference>
<evidence type="ECO:0000313" key="5">
    <source>
        <dbReference type="Proteomes" id="UP001589610"/>
    </source>
</evidence>
<keyword evidence="5" id="KW-1185">Reference proteome</keyword>
<reference evidence="4 5" key="1">
    <citation type="submission" date="2024-09" db="EMBL/GenBank/DDBJ databases">
        <authorList>
            <person name="Sun Q."/>
            <person name="Mori K."/>
        </authorList>
    </citation>
    <scope>NUCLEOTIDE SEQUENCE [LARGE SCALE GENOMIC DNA]</scope>
    <source>
        <strain evidence="4 5">JCM 3028</strain>
    </source>
</reference>
<keyword evidence="1" id="KW-0808">Transferase</keyword>
<keyword evidence="4" id="KW-0067">ATP-binding</keyword>
<organism evidence="4 5">
    <name type="scientific">Streptosporangium vulgare</name>
    <dbReference type="NCBI Taxonomy" id="46190"/>
    <lineage>
        <taxon>Bacteria</taxon>
        <taxon>Bacillati</taxon>
        <taxon>Actinomycetota</taxon>
        <taxon>Actinomycetes</taxon>
        <taxon>Streptosporangiales</taxon>
        <taxon>Streptosporangiaceae</taxon>
        <taxon>Streptosporangium</taxon>
    </lineage>
</organism>
<dbReference type="InterPro" id="IPR050267">
    <property type="entry name" value="Anti-sigma-factor_SerPK"/>
</dbReference>
<feature type="domain" description="Histidine kinase/HSP90-like ATPase" evidence="3">
    <location>
        <begin position="13"/>
        <end position="123"/>
    </location>
</feature>
<gene>
    <name evidence="4" type="ORF">ACFFRH_15165</name>
</gene>
<dbReference type="RefSeq" id="WP_386157043.1">
    <property type="nucleotide sequence ID" value="NZ_JBHMBS010000006.1"/>
</dbReference>
<accession>A0ABV5TCJ5</accession>
<keyword evidence="1" id="KW-0418">Kinase</keyword>
<comment type="caution">
    <text evidence="4">The sequence shown here is derived from an EMBL/GenBank/DDBJ whole genome shotgun (WGS) entry which is preliminary data.</text>
</comment>
<dbReference type="GO" id="GO:0005524">
    <property type="term" value="F:ATP binding"/>
    <property type="evidence" value="ECO:0007669"/>
    <property type="project" value="UniProtKB-KW"/>
</dbReference>
<dbReference type="InterPro" id="IPR036890">
    <property type="entry name" value="HATPase_C_sf"/>
</dbReference>
<feature type="region of interest" description="Disordered" evidence="2">
    <location>
        <begin position="131"/>
        <end position="192"/>
    </location>
</feature>
<feature type="compositionally biased region" description="Low complexity" evidence="2">
    <location>
        <begin position="131"/>
        <end position="141"/>
    </location>
</feature>
<dbReference type="Pfam" id="PF13581">
    <property type="entry name" value="HATPase_c_2"/>
    <property type="match status" value="1"/>
</dbReference>
<keyword evidence="1" id="KW-0723">Serine/threonine-protein kinase</keyword>
<evidence type="ECO:0000256" key="2">
    <source>
        <dbReference type="SAM" id="MobiDB-lite"/>
    </source>
</evidence>
<protein>
    <submittedName>
        <fullName evidence="4">ATP-binding protein</fullName>
    </submittedName>
</protein>
<evidence type="ECO:0000259" key="3">
    <source>
        <dbReference type="Pfam" id="PF13581"/>
    </source>
</evidence>